<dbReference type="Proteomes" id="UP000053647">
    <property type="component" value="Unassembled WGS sequence"/>
</dbReference>
<dbReference type="EMBL" id="KN819361">
    <property type="protein sequence ID" value="KIJ12663.1"/>
    <property type="molecule type" value="Genomic_DNA"/>
</dbReference>
<evidence type="ECO:0000313" key="3">
    <source>
        <dbReference type="EMBL" id="KIJ12663.1"/>
    </source>
</evidence>
<feature type="region of interest" description="Disordered" evidence="1">
    <location>
        <begin position="245"/>
        <end position="274"/>
    </location>
</feature>
<gene>
    <name evidence="3" type="ORF">PAXINDRAFT_14587</name>
</gene>
<name>A0A0C9TQE5_PAXIN</name>
<evidence type="ECO:0000259" key="2">
    <source>
        <dbReference type="Pfam" id="PF08022"/>
    </source>
</evidence>
<keyword evidence="4" id="KW-1185">Reference proteome</keyword>
<dbReference type="GO" id="GO:0016491">
    <property type="term" value="F:oxidoreductase activity"/>
    <property type="evidence" value="ECO:0007669"/>
    <property type="project" value="InterPro"/>
</dbReference>
<feature type="compositionally biased region" description="Basic and acidic residues" evidence="1">
    <location>
        <begin position="255"/>
        <end position="271"/>
    </location>
</feature>
<proteinExistence type="predicted"/>
<dbReference type="AlphaFoldDB" id="A0A0C9TQE5"/>
<evidence type="ECO:0000313" key="4">
    <source>
        <dbReference type="Proteomes" id="UP000053647"/>
    </source>
</evidence>
<dbReference type="HOGENOM" id="CLU_874649_0_0_1"/>
<feature type="domain" description="FAD-binding 8" evidence="2">
    <location>
        <begin position="136"/>
        <end position="175"/>
    </location>
</feature>
<evidence type="ECO:0000256" key="1">
    <source>
        <dbReference type="SAM" id="MobiDB-lite"/>
    </source>
</evidence>
<accession>A0A0C9TQE5</accession>
<reference evidence="4" key="2">
    <citation type="submission" date="2015-01" db="EMBL/GenBank/DDBJ databases">
        <title>Evolutionary Origins and Diversification of the Mycorrhizal Mutualists.</title>
        <authorList>
            <consortium name="DOE Joint Genome Institute"/>
            <consortium name="Mycorrhizal Genomics Consortium"/>
            <person name="Kohler A."/>
            <person name="Kuo A."/>
            <person name="Nagy L.G."/>
            <person name="Floudas D."/>
            <person name="Copeland A."/>
            <person name="Barry K.W."/>
            <person name="Cichocki N."/>
            <person name="Veneault-Fourrey C."/>
            <person name="LaButti K."/>
            <person name="Lindquist E.A."/>
            <person name="Lipzen A."/>
            <person name="Lundell T."/>
            <person name="Morin E."/>
            <person name="Murat C."/>
            <person name="Riley R."/>
            <person name="Ohm R."/>
            <person name="Sun H."/>
            <person name="Tunlid A."/>
            <person name="Henrissat B."/>
            <person name="Grigoriev I.V."/>
            <person name="Hibbett D.S."/>
            <person name="Martin F."/>
        </authorList>
    </citation>
    <scope>NUCLEOTIDE SEQUENCE [LARGE SCALE GENOMIC DNA]</scope>
    <source>
        <strain evidence="4">ATCC 200175</strain>
    </source>
</reference>
<dbReference type="InterPro" id="IPR013112">
    <property type="entry name" value="FAD-bd_8"/>
</dbReference>
<protein>
    <submittedName>
        <fullName evidence="3">Unplaced genomic scaffold PAXINscaffold_39, whole genome shotgun sequence</fullName>
    </submittedName>
</protein>
<reference evidence="3 4" key="1">
    <citation type="submission" date="2014-06" db="EMBL/GenBank/DDBJ databases">
        <authorList>
            <consortium name="DOE Joint Genome Institute"/>
            <person name="Kuo A."/>
            <person name="Kohler A."/>
            <person name="Nagy L.G."/>
            <person name="Floudas D."/>
            <person name="Copeland A."/>
            <person name="Barry K.W."/>
            <person name="Cichocki N."/>
            <person name="Veneault-Fourrey C."/>
            <person name="LaButti K."/>
            <person name="Lindquist E.A."/>
            <person name="Lipzen A."/>
            <person name="Lundell T."/>
            <person name="Morin E."/>
            <person name="Murat C."/>
            <person name="Sun H."/>
            <person name="Tunlid A."/>
            <person name="Henrissat B."/>
            <person name="Grigoriev I.V."/>
            <person name="Hibbett D.S."/>
            <person name="Martin F."/>
            <person name="Nordberg H.P."/>
            <person name="Cantor M.N."/>
            <person name="Hua S.X."/>
        </authorList>
    </citation>
    <scope>NUCLEOTIDE SEQUENCE [LARGE SCALE GENOMIC DNA]</scope>
    <source>
        <strain evidence="3 4">ATCC 200175</strain>
    </source>
</reference>
<dbReference type="OrthoDB" id="4494341at2759"/>
<organism evidence="3 4">
    <name type="scientific">Paxillus involutus ATCC 200175</name>
    <dbReference type="NCBI Taxonomy" id="664439"/>
    <lineage>
        <taxon>Eukaryota</taxon>
        <taxon>Fungi</taxon>
        <taxon>Dikarya</taxon>
        <taxon>Basidiomycota</taxon>
        <taxon>Agaricomycotina</taxon>
        <taxon>Agaricomycetes</taxon>
        <taxon>Agaricomycetidae</taxon>
        <taxon>Boletales</taxon>
        <taxon>Paxilineae</taxon>
        <taxon>Paxillaceae</taxon>
        <taxon>Paxillus</taxon>
    </lineage>
</organism>
<sequence>MPSVSRLPFEAHPFAIASFDSDLFNSVEEEKPCKDKSNQRSIANVRGGLTARLEEAALAGRKVIMLLECLLPSNLFHAWKITRRKPIRLLDLPLFRDLGLDRLLRVVRLIVFNHFYFGFRSGSTMDATAESRGLCFHRPPHFHWTPGQTAYLIMPSVSRLPFEAHPFAIASFDSDLFNSVEEEKPCKDKSNQRSIANVRGGLTARLEEAALAGRKVIMLLECLLPSNLFHAWKITRRKPVMIPTGIIEDGMGNGKEQRRAPRHGGRSDRKWQIQPLSNTQRRSFMCHCWLLSMDSTLRSARSSVPGVQSSDKRRAGRP</sequence>
<dbReference type="Pfam" id="PF08022">
    <property type="entry name" value="FAD_binding_8"/>
    <property type="match status" value="1"/>
</dbReference>